<evidence type="ECO:0000259" key="7">
    <source>
        <dbReference type="PROSITE" id="PS50850"/>
    </source>
</evidence>
<feature type="transmembrane region" description="Helical" evidence="6">
    <location>
        <begin position="229"/>
        <end position="252"/>
    </location>
</feature>
<evidence type="ECO:0000256" key="6">
    <source>
        <dbReference type="SAM" id="Phobius"/>
    </source>
</evidence>
<evidence type="ECO:0000256" key="2">
    <source>
        <dbReference type="ARBA" id="ARBA00022448"/>
    </source>
</evidence>
<dbReference type="PROSITE" id="PS50850">
    <property type="entry name" value="MFS"/>
    <property type="match status" value="1"/>
</dbReference>
<evidence type="ECO:0000256" key="3">
    <source>
        <dbReference type="ARBA" id="ARBA00022692"/>
    </source>
</evidence>
<feature type="transmembrane region" description="Helical" evidence="6">
    <location>
        <begin position="120"/>
        <end position="142"/>
    </location>
</feature>
<dbReference type="AlphaFoldDB" id="A0A2T2XBX6"/>
<dbReference type="EMBL" id="PXYW01000056">
    <property type="protein sequence ID" value="PSR32005.1"/>
    <property type="molecule type" value="Genomic_DNA"/>
</dbReference>
<organism evidence="8 9">
    <name type="scientific">Sulfobacillus benefaciens</name>
    <dbReference type="NCBI Taxonomy" id="453960"/>
    <lineage>
        <taxon>Bacteria</taxon>
        <taxon>Bacillati</taxon>
        <taxon>Bacillota</taxon>
        <taxon>Clostridia</taxon>
        <taxon>Eubacteriales</taxon>
        <taxon>Clostridiales Family XVII. Incertae Sedis</taxon>
        <taxon>Sulfobacillus</taxon>
    </lineage>
</organism>
<reference evidence="8 9" key="1">
    <citation type="journal article" date="2014" name="BMC Genomics">
        <title>Comparison of environmental and isolate Sulfobacillus genomes reveals diverse carbon, sulfur, nitrogen, and hydrogen metabolisms.</title>
        <authorList>
            <person name="Justice N.B."/>
            <person name="Norman A."/>
            <person name="Brown C.T."/>
            <person name="Singh A."/>
            <person name="Thomas B.C."/>
            <person name="Banfield J.F."/>
        </authorList>
    </citation>
    <scope>NUCLEOTIDE SEQUENCE [LARGE SCALE GENOMIC DNA]</scope>
    <source>
        <strain evidence="8">AMDSBA4</strain>
    </source>
</reference>
<feature type="domain" description="Major facilitator superfamily (MFS) profile" evidence="7">
    <location>
        <begin position="1"/>
        <end position="375"/>
    </location>
</feature>
<feature type="transmembrane region" description="Helical" evidence="6">
    <location>
        <begin position="63"/>
        <end position="80"/>
    </location>
</feature>
<dbReference type="InterPro" id="IPR036259">
    <property type="entry name" value="MFS_trans_sf"/>
</dbReference>
<feature type="transmembrane region" description="Helical" evidence="6">
    <location>
        <begin position="287"/>
        <end position="304"/>
    </location>
</feature>
<dbReference type="SUPFAM" id="SSF103473">
    <property type="entry name" value="MFS general substrate transporter"/>
    <property type="match status" value="1"/>
</dbReference>
<name>A0A2T2XBX6_9FIRM</name>
<dbReference type="PANTHER" id="PTHR42910">
    <property type="entry name" value="TRANSPORTER SCO4007-RELATED"/>
    <property type="match status" value="1"/>
</dbReference>
<evidence type="ECO:0000313" key="8">
    <source>
        <dbReference type="EMBL" id="PSR32005.1"/>
    </source>
</evidence>
<dbReference type="GO" id="GO:0022857">
    <property type="term" value="F:transmembrane transporter activity"/>
    <property type="evidence" value="ECO:0007669"/>
    <property type="project" value="InterPro"/>
</dbReference>
<evidence type="ECO:0000313" key="9">
    <source>
        <dbReference type="Proteomes" id="UP000242972"/>
    </source>
</evidence>
<accession>A0A2T2XBX6</accession>
<feature type="transmembrane region" description="Helical" evidence="6">
    <location>
        <begin position="325"/>
        <end position="345"/>
    </location>
</feature>
<proteinExistence type="predicted"/>
<feature type="transmembrane region" description="Helical" evidence="6">
    <location>
        <begin position="86"/>
        <end position="108"/>
    </location>
</feature>
<feature type="transmembrane region" description="Helical" evidence="6">
    <location>
        <begin position="199"/>
        <end position="217"/>
    </location>
</feature>
<dbReference type="PANTHER" id="PTHR42910:SF1">
    <property type="entry name" value="MAJOR FACILITATOR SUPERFAMILY (MFS) PROFILE DOMAIN-CONTAINING PROTEIN"/>
    <property type="match status" value="1"/>
</dbReference>
<evidence type="ECO:0000256" key="1">
    <source>
        <dbReference type="ARBA" id="ARBA00004651"/>
    </source>
</evidence>
<dbReference type="CDD" id="cd17324">
    <property type="entry name" value="MFS_NepI_like"/>
    <property type="match status" value="1"/>
</dbReference>
<feature type="transmembrane region" description="Helical" evidence="6">
    <location>
        <begin position="351"/>
        <end position="371"/>
    </location>
</feature>
<dbReference type="InterPro" id="IPR011701">
    <property type="entry name" value="MFS"/>
</dbReference>
<keyword evidence="5 6" id="KW-0472">Membrane</keyword>
<dbReference type="Pfam" id="PF07690">
    <property type="entry name" value="MFS_1"/>
    <property type="match status" value="1"/>
</dbReference>
<evidence type="ECO:0000256" key="4">
    <source>
        <dbReference type="ARBA" id="ARBA00022989"/>
    </source>
</evidence>
<keyword evidence="4 6" id="KW-1133">Transmembrane helix</keyword>
<keyword evidence="3 6" id="KW-0812">Transmembrane</keyword>
<evidence type="ECO:0000256" key="5">
    <source>
        <dbReference type="ARBA" id="ARBA00023136"/>
    </source>
</evidence>
<dbReference type="Gene3D" id="1.20.1250.20">
    <property type="entry name" value="MFS general substrate transporter like domains"/>
    <property type="match status" value="1"/>
</dbReference>
<gene>
    <name evidence="8" type="ORF">C7B46_16250</name>
</gene>
<sequence>MALATGASVANLWYNQPLLTLMADTFHVSSSTAGSISMLTQIGYAVGLIAFVPLADLVERKKLILILLGVIALVSLIVAASPMFWWLAASSFLLGVVTVVPQIIIPVAADLADNRSRGKVVGIVMSGLLIGILGARTASGLIGGALGWRAVFVFGAIVMVLLTILIHFTFPIAPPHGRHDSYFGVIASIIPIMRQEPELNRASITGGALFGAFNIFWTTLTFRLGTAPYFFNASIIGLFGLLGVAGASVAPVAGRLADRRDPRITVTYGIVLTIVAFLWLAPLNGALWALIIGIVLLDLGVQSGQISNQSRIYALRPDARARLNTVYMGSYFIGGSLGAGIGSWAWGHWAWTGVTITALIFLSVAIVVHLLSLRKNPITRKLA</sequence>
<dbReference type="InterPro" id="IPR020846">
    <property type="entry name" value="MFS_dom"/>
</dbReference>
<protein>
    <submittedName>
        <fullName evidence="8">MFS transporter</fullName>
    </submittedName>
</protein>
<feature type="transmembrane region" description="Helical" evidence="6">
    <location>
        <begin position="32"/>
        <end position="51"/>
    </location>
</feature>
<feature type="transmembrane region" description="Helical" evidence="6">
    <location>
        <begin position="148"/>
        <end position="170"/>
    </location>
</feature>
<feature type="transmembrane region" description="Helical" evidence="6">
    <location>
        <begin position="264"/>
        <end position="281"/>
    </location>
</feature>
<comment type="caution">
    <text evidence="8">The sequence shown here is derived from an EMBL/GenBank/DDBJ whole genome shotgun (WGS) entry which is preliminary data.</text>
</comment>
<dbReference type="Proteomes" id="UP000242972">
    <property type="component" value="Unassembled WGS sequence"/>
</dbReference>
<keyword evidence="2" id="KW-0813">Transport</keyword>
<comment type="subcellular location">
    <subcellularLocation>
        <location evidence="1">Cell membrane</location>
        <topology evidence="1">Multi-pass membrane protein</topology>
    </subcellularLocation>
</comment>
<dbReference type="GO" id="GO:0005886">
    <property type="term" value="C:plasma membrane"/>
    <property type="evidence" value="ECO:0007669"/>
    <property type="project" value="UniProtKB-SubCell"/>
</dbReference>